<dbReference type="SMART" id="SM00387">
    <property type="entry name" value="HATPase_c"/>
    <property type="match status" value="1"/>
</dbReference>
<name>A0A6G8QFJ2_9ACTN</name>
<evidence type="ECO:0000256" key="1">
    <source>
        <dbReference type="ARBA" id="ARBA00000085"/>
    </source>
</evidence>
<dbReference type="GO" id="GO:0000156">
    <property type="term" value="F:phosphorelay response regulator activity"/>
    <property type="evidence" value="ECO:0007669"/>
    <property type="project" value="TreeGrafter"/>
</dbReference>
<dbReference type="EC" id="2.7.13.3" evidence="3"/>
<protein>
    <recommendedName>
        <fullName evidence="8">Sensor-like histidine kinase SenX3</fullName>
        <ecNumber evidence="3">2.7.13.3</ecNumber>
    </recommendedName>
</protein>
<dbReference type="PANTHER" id="PTHR42878">
    <property type="entry name" value="TWO-COMPONENT HISTIDINE KINASE"/>
    <property type="match status" value="1"/>
</dbReference>
<dbReference type="SUPFAM" id="SSF47384">
    <property type="entry name" value="Homodimeric domain of signal transducing histidine kinase"/>
    <property type="match status" value="1"/>
</dbReference>
<evidence type="ECO:0000256" key="2">
    <source>
        <dbReference type="ARBA" id="ARBA00004236"/>
    </source>
</evidence>
<dbReference type="GO" id="GO:0000155">
    <property type="term" value="F:phosphorelay sensor kinase activity"/>
    <property type="evidence" value="ECO:0007669"/>
    <property type="project" value="InterPro"/>
</dbReference>
<evidence type="ECO:0000256" key="4">
    <source>
        <dbReference type="ARBA" id="ARBA00022553"/>
    </source>
</evidence>
<dbReference type="InterPro" id="IPR036890">
    <property type="entry name" value="HATPase_C_sf"/>
</dbReference>
<dbReference type="PANTHER" id="PTHR42878:SF15">
    <property type="entry name" value="BACTERIOPHYTOCHROME"/>
    <property type="match status" value="1"/>
</dbReference>
<dbReference type="PROSITE" id="PS50109">
    <property type="entry name" value="HIS_KIN"/>
    <property type="match status" value="1"/>
</dbReference>
<dbReference type="Gene3D" id="1.10.287.130">
    <property type="match status" value="1"/>
</dbReference>
<dbReference type="AlphaFoldDB" id="A0A6G8QFJ2"/>
<gene>
    <name evidence="10" type="ORF">GBA63_18140</name>
</gene>
<accession>A0A6G8QFJ2</accession>
<comment type="catalytic activity">
    <reaction evidence="1">
        <text>ATP + protein L-histidine = ADP + protein N-phospho-L-histidine.</text>
        <dbReference type="EC" id="2.7.13.3"/>
    </reaction>
</comment>
<dbReference type="FunFam" id="3.30.565.10:FF:000006">
    <property type="entry name" value="Sensor histidine kinase WalK"/>
    <property type="match status" value="1"/>
</dbReference>
<dbReference type="InterPro" id="IPR003661">
    <property type="entry name" value="HisK_dim/P_dom"/>
</dbReference>
<evidence type="ECO:0000313" key="10">
    <source>
        <dbReference type="EMBL" id="QIN85265.1"/>
    </source>
</evidence>
<dbReference type="Pfam" id="PF02518">
    <property type="entry name" value="HATPase_c"/>
    <property type="match status" value="1"/>
</dbReference>
<dbReference type="GO" id="GO:0007234">
    <property type="term" value="P:osmosensory signaling via phosphorelay pathway"/>
    <property type="evidence" value="ECO:0007669"/>
    <property type="project" value="TreeGrafter"/>
</dbReference>
<comment type="subcellular location">
    <subcellularLocation>
        <location evidence="2">Cell membrane</location>
    </subcellularLocation>
</comment>
<dbReference type="PRINTS" id="PR00344">
    <property type="entry name" value="BCTRLSENSOR"/>
</dbReference>
<evidence type="ECO:0000313" key="11">
    <source>
        <dbReference type="Proteomes" id="UP000501452"/>
    </source>
</evidence>
<dbReference type="Proteomes" id="UP000501452">
    <property type="component" value="Chromosome"/>
</dbReference>
<evidence type="ECO:0000256" key="5">
    <source>
        <dbReference type="ARBA" id="ARBA00022679"/>
    </source>
</evidence>
<dbReference type="KEGG" id="rub:GBA63_18140"/>
<dbReference type="SMART" id="SM00388">
    <property type="entry name" value="HisKA"/>
    <property type="match status" value="1"/>
</dbReference>
<dbReference type="Pfam" id="PF00512">
    <property type="entry name" value="HisKA"/>
    <property type="match status" value="1"/>
</dbReference>
<dbReference type="GO" id="GO:0005886">
    <property type="term" value="C:plasma membrane"/>
    <property type="evidence" value="ECO:0007669"/>
    <property type="project" value="UniProtKB-SubCell"/>
</dbReference>
<proteinExistence type="predicted"/>
<dbReference type="InterPro" id="IPR050351">
    <property type="entry name" value="BphY/WalK/GraS-like"/>
</dbReference>
<dbReference type="InterPro" id="IPR003594">
    <property type="entry name" value="HATPase_dom"/>
</dbReference>
<keyword evidence="6" id="KW-0418">Kinase</keyword>
<feature type="domain" description="Histidine kinase" evidence="9">
    <location>
        <begin position="17"/>
        <end position="230"/>
    </location>
</feature>
<keyword evidence="4" id="KW-0597">Phosphoprotein</keyword>
<dbReference type="InterPro" id="IPR005467">
    <property type="entry name" value="His_kinase_dom"/>
</dbReference>
<dbReference type="Gene3D" id="3.30.565.10">
    <property type="entry name" value="Histidine kinase-like ATPase, C-terminal domain"/>
    <property type="match status" value="1"/>
</dbReference>
<dbReference type="CDD" id="cd00082">
    <property type="entry name" value="HisKA"/>
    <property type="match status" value="1"/>
</dbReference>
<evidence type="ECO:0000256" key="6">
    <source>
        <dbReference type="ARBA" id="ARBA00022777"/>
    </source>
</evidence>
<dbReference type="EMBL" id="CP045119">
    <property type="protein sequence ID" value="QIN85265.1"/>
    <property type="molecule type" value="Genomic_DNA"/>
</dbReference>
<evidence type="ECO:0000256" key="3">
    <source>
        <dbReference type="ARBA" id="ARBA00012438"/>
    </source>
</evidence>
<reference evidence="10 11" key="1">
    <citation type="submission" date="2019-10" db="EMBL/GenBank/DDBJ databases">
        <title>Rubrobacter sp nov SCSIO 52090 isolated from a deep-sea sediment in the South China Sea.</title>
        <authorList>
            <person name="Chen R.W."/>
        </authorList>
    </citation>
    <scope>NUCLEOTIDE SEQUENCE [LARGE SCALE GENOMIC DNA]</scope>
    <source>
        <strain evidence="10 11">SCSIO 52909</strain>
    </source>
</reference>
<keyword evidence="7" id="KW-0902">Two-component regulatory system</keyword>
<dbReference type="InterPro" id="IPR004358">
    <property type="entry name" value="Sig_transdc_His_kin-like_C"/>
</dbReference>
<evidence type="ECO:0000256" key="7">
    <source>
        <dbReference type="ARBA" id="ARBA00023012"/>
    </source>
</evidence>
<sequence>MAELARSNAELEQFAHSVSHDLRAPLRSIDGFSRILQEDHAGGLDAEGLDHLRRVRASAQRMGLLIDALLDLSRVTRVEMRRTNVDLSALAAEVAGELRRRDPERNASFEIREGLTADGDARLLRVVVENLLGNAWKFTSREPAAKIEFGAELHEGVTVFFVRDDGVGFDPRYAGALFGPFQRLHAEDEFEGTGIGLATVARIVHRHGGKTWAEGEPGKGAAFFFTLWSV</sequence>
<dbReference type="GO" id="GO:0030295">
    <property type="term" value="F:protein kinase activator activity"/>
    <property type="evidence" value="ECO:0007669"/>
    <property type="project" value="TreeGrafter"/>
</dbReference>
<dbReference type="InterPro" id="IPR036097">
    <property type="entry name" value="HisK_dim/P_sf"/>
</dbReference>
<dbReference type="SUPFAM" id="SSF55874">
    <property type="entry name" value="ATPase domain of HSP90 chaperone/DNA topoisomerase II/histidine kinase"/>
    <property type="match status" value="1"/>
</dbReference>
<organism evidence="10 11">
    <name type="scientific">Rubrobacter tropicus</name>
    <dbReference type="NCBI Taxonomy" id="2653851"/>
    <lineage>
        <taxon>Bacteria</taxon>
        <taxon>Bacillati</taxon>
        <taxon>Actinomycetota</taxon>
        <taxon>Rubrobacteria</taxon>
        <taxon>Rubrobacterales</taxon>
        <taxon>Rubrobacteraceae</taxon>
        <taxon>Rubrobacter</taxon>
    </lineage>
</organism>
<evidence type="ECO:0000259" key="9">
    <source>
        <dbReference type="PROSITE" id="PS50109"/>
    </source>
</evidence>
<keyword evidence="5" id="KW-0808">Transferase</keyword>
<keyword evidence="11" id="KW-1185">Reference proteome</keyword>
<evidence type="ECO:0000256" key="8">
    <source>
        <dbReference type="ARBA" id="ARBA00039401"/>
    </source>
</evidence>